<organism evidence="1 2">
    <name type="scientific">Hymenobacter mellowenesis</name>
    <dbReference type="NCBI Taxonomy" id="3063995"/>
    <lineage>
        <taxon>Bacteria</taxon>
        <taxon>Pseudomonadati</taxon>
        <taxon>Bacteroidota</taxon>
        <taxon>Cytophagia</taxon>
        <taxon>Cytophagales</taxon>
        <taxon>Hymenobacteraceae</taxon>
        <taxon>Hymenobacter</taxon>
    </lineage>
</organism>
<accession>A0ABT9AGM0</accession>
<sequence length="84" mass="9193">MSFKISIQKSGSLDPDKLVARMTALAQEKALGIARERLAGVSCAEHSTVPEPRIEPQADGFQIRVENICCPAFKEVVESELRGH</sequence>
<protein>
    <submittedName>
        <fullName evidence="1">Uncharacterized protein</fullName>
    </submittedName>
</protein>
<dbReference type="Proteomes" id="UP001167796">
    <property type="component" value="Unassembled WGS sequence"/>
</dbReference>
<comment type="caution">
    <text evidence="1">The sequence shown here is derived from an EMBL/GenBank/DDBJ whole genome shotgun (WGS) entry which is preliminary data.</text>
</comment>
<dbReference type="EMBL" id="JAUQSX010000014">
    <property type="protein sequence ID" value="MDO7849015.1"/>
    <property type="molecule type" value="Genomic_DNA"/>
</dbReference>
<keyword evidence="2" id="KW-1185">Reference proteome</keyword>
<dbReference type="RefSeq" id="WP_305013684.1">
    <property type="nucleotide sequence ID" value="NZ_JAUQSX010000014.1"/>
</dbReference>
<proteinExistence type="predicted"/>
<evidence type="ECO:0000313" key="1">
    <source>
        <dbReference type="EMBL" id="MDO7849015.1"/>
    </source>
</evidence>
<evidence type="ECO:0000313" key="2">
    <source>
        <dbReference type="Proteomes" id="UP001167796"/>
    </source>
</evidence>
<gene>
    <name evidence="1" type="ORF">Q5H92_21805</name>
</gene>
<name>A0ABT9AGM0_9BACT</name>
<reference evidence="1" key="1">
    <citation type="submission" date="2023-07" db="EMBL/GenBank/DDBJ databases">
        <authorList>
            <person name="Kim M.K."/>
        </authorList>
    </citation>
    <scope>NUCLEOTIDE SEQUENCE</scope>
    <source>
        <strain evidence="1">M29</strain>
    </source>
</reference>